<dbReference type="SUPFAM" id="SSF50249">
    <property type="entry name" value="Nucleic acid-binding proteins"/>
    <property type="match status" value="1"/>
</dbReference>
<dbReference type="GO" id="GO:1990904">
    <property type="term" value="C:ribonucleoprotein complex"/>
    <property type="evidence" value="ECO:0007669"/>
    <property type="project" value="UniProtKB-KW"/>
</dbReference>
<dbReference type="InterPro" id="IPR006121">
    <property type="entry name" value="HMA_dom"/>
</dbReference>
<dbReference type="OrthoDB" id="684343at2759"/>
<dbReference type="Pfam" id="PF03766">
    <property type="entry name" value="Remorin_N"/>
    <property type="match status" value="1"/>
</dbReference>
<dbReference type="Pfam" id="PF03763">
    <property type="entry name" value="Remorin_C"/>
    <property type="match status" value="1"/>
</dbReference>
<evidence type="ECO:0000256" key="4">
    <source>
        <dbReference type="ARBA" id="ARBA00023274"/>
    </source>
</evidence>
<evidence type="ECO:0000256" key="3">
    <source>
        <dbReference type="ARBA" id="ARBA00022980"/>
    </source>
</evidence>
<evidence type="ECO:0000313" key="8">
    <source>
        <dbReference type="EMBL" id="KAG2239632.1"/>
    </source>
</evidence>
<proteinExistence type="inferred from homology"/>
<keyword evidence="3" id="KW-0689">Ribosomal protein</keyword>
<evidence type="ECO:0000256" key="2">
    <source>
        <dbReference type="ARBA" id="ARBA00010254"/>
    </source>
</evidence>
<accession>A0A8X7NV51</accession>
<feature type="domain" description="HMA" evidence="7">
    <location>
        <begin position="3"/>
        <end position="66"/>
    </location>
</feature>
<dbReference type="InterPro" id="IPR005518">
    <property type="entry name" value="Remorin_N"/>
</dbReference>
<dbReference type="PANTHER" id="PTHR31775:SF5">
    <property type="entry name" value="REMORIN 1.4"/>
    <property type="match status" value="1"/>
</dbReference>
<feature type="coiled-coil region" evidence="5">
    <location>
        <begin position="200"/>
        <end position="227"/>
    </location>
</feature>
<evidence type="ECO:0000256" key="5">
    <source>
        <dbReference type="SAM" id="Coils"/>
    </source>
</evidence>
<dbReference type="Gene3D" id="2.40.50.1000">
    <property type="match status" value="1"/>
</dbReference>
<dbReference type="InterPro" id="IPR005516">
    <property type="entry name" value="Remorin_C"/>
</dbReference>
<keyword evidence="9" id="KW-1185">Reference proteome</keyword>
<dbReference type="GO" id="GO:0003735">
    <property type="term" value="F:structural constituent of ribosome"/>
    <property type="evidence" value="ECO:0007669"/>
    <property type="project" value="InterPro"/>
</dbReference>
<dbReference type="Gene3D" id="3.30.70.100">
    <property type="match status" value="1"/>
</dbReference>
<keyword evidence="5" id="KW-0175">Coiled coil</keyword>
<gene>
    <name evidence="8" type="ORF">Bca52824_091590</name>
</gene>
<evidence type="ECO:0000256" key="6">
    <source>
        <dbReference type="SAM" id="MobiDB-lite"/>
    </source>
</evidence>
<dbReference type="EMBL" id="JAAMPC010001594">
    <property type="protein sequence ID" value="KAG2239632.1"/>
    <property type="molecule type" value="Genomic_DNA"/>
</dbReference>
<sequence>MAQKVVLKVLTMTDDKTKQKAIEAAADIFGVDSIAADMKEQKLTVIGMMDAVAVVKKLKKVVVIPDVIYDMAEEESKKVTENVTTVPEPTPTAPAPVDKPLDAVDVAPQEKPVAPPPVLPSPAPVEEKLEDSKALVPIVAKEAGEEKKEGSVNRDAVLARVETEKRMSLIKAWEEAEKCKVENKAEKKLSSIGSWENNKKAAVEAELKKMEEQLEKKKAENVELMKNKIAQIHKQAEEKRAMIEARRGEEVLKAEELAAKYRATGTAPKKLFGCIFTASLLHLISPQSISGEQQQQPVAMAEQVRFRVPSTYEKRHSNIPAHVSPCFRVKEGDHVIIGQCRKTMPAFVKDGEVQCAEGDPSGASAFAKKAFTGM</sequence>
<keyword evidence="4" id="KW-0687">Ribonucleoprotein</keyword>
<reference evidence="8 9" key="1">
    <citation type="submission" date="2020-02" db="EMBL/GenBank/DDBJ databases">
        <authorList>
            <person name="Ma Q."/>
            <person name="Huang Y."/>
            <person name="Song X."/>
            <person name="Pei D."/>
        </authorList>
    </citation>
    <scope>NUCLEOTIDE SEQUENCE [LARGE SCALE GENOMIC DNA]</scope>
    <source>
        <strain evidence="8">Sxm20200214</strain>
        <tissue evidence="8">Leaf</tissue>
    </source>
</reference>
<protein>
    <recommendedName>
        <fullName evidence="7">HMA domain-containing protein</fullName>
    </recommendedName>
</protein>
<dbReference type="InterPro" id="IPR000266">
    <property type="entry name" value="Ribosomal_uS17"/>
</dbReference>
<comment type="caution">
    <text evidence="8">The sequence shown here is derived from an EMBL/GenBank/DDBJ whole genome shotgun (WGS) entry which is preliminary data.</text>
</comment>
<organism evidence="8 9">
    <name type="scientific">Brassica carinata</name>
    <name type="common">Ethiopian mustard</name>
    <name type="synonym">Abyssinian cabbage</name>
    <dbReference type="NCBI Taxonomy" id="52824"/>
    <lineage>
        <taxon>Eukaryota</taxon>
        <taxon>Viridiplantae</taxon>
        <taxon>Streptophyta</taxon>
        <taxon>Embryophyta</taxon>
        <taxon>Tracheophyta</taxon>
        <taxon>Spermatophyta</taxon>
        <taxon>Magnoliopsida</taxon>
        <taxon>eudicotyledons</taxon>
        <taxon>Gunneridae</taxon>
        <taxon>Pentapetalae</taxon>
        <taxon>rosids</taxon>
        <taxon>malvids</taxon>
        <taxon>Brassicales</taxon>
        <taxon>Brassicaceae</taxon>
        <taxon>Brassiceae</taxon>
        <taxon>Brassica</taxon>
    </lineage>
</organism>
<evidence type="ECO:0000256" key="1">
    <source>
        <dbReference type="ARBA" id="ARBA00005711"/>
    </source>
</evidence>
<evidence type="ECO:0000259" key="7">
    <source>
        <dbReference type="PROSITE" id="PS50846"/>
    </source>
</evidence>
<dbReference type="GO" id="GO:0046872">
    <property type="term" value="F:metal ion binding"/>
    <property type="evidence" value="ECO:0007669"/>
    <property type="project" value="InterPro"/>
</dbReference>
<comment type="similarity">
    <text evidence="2">Belongs to the universal ribosomal protein uS17 family.</text>
</comment>
<comment type="similarity">
    <text evidence="1">Belongs to the remorin family.</text>
</comment>
<dbReference type="Pfam" id="PF00366">
    <property type="entry name" value="Ribosomal_S17"/>
    <property type="match status" value="1"/>
</dbReference>
<dbReference type="GO" id="GO:0006412">
    <property type="term" value="P:translation"/>
    <property type="evidence" value="ECO:0007669"/>
    <property type="project" value="InterPro"/>
</dbReference>
<dbReference type="InterPro" id="IPR012340">
    <property type="entry name" value="NA-bd_OB-fold"/>
</dbReference>
<feature type="region of interest" description="Disordered" evidence="6">
    <location>
        <begin position="80"/>
        <end position="100"/>
    </location>
</feature>
<dbReference type="GO" id="GO:0005840">
    <property type="term" value="C:ribosome"/>
    <property type="evidence" value="ECO:0007669"/>
    <property type="project" value="UniProtKB-KW"/>
</dbReference>
<dbReference type="Proteomes" id="UP000886595">
    <property type="component" value="Unassembled WGS sequence"/>
</dbReference>
<evidence type="ECO:0000313" key="9">
    <source>
        <dbReference type="Proteomes" id="UP000886595"/>
    </source>
</evidence>
<dbReference type="PANTHER" id="PTHR31775">
    <property type="entry name" value="OS02G0117200 PROTEIN"/>
    <property type="match status" value="1"/>
</dbReference>
<dbReference type="AlphaFoldDB" id="A0A8X7NV51"/>
<dbReference type="PROSITE" id="PS50846">
    <property type="entry name" value="HMA_2"/>
    <property type="match status" value="1"/>
</dbReference>
<name>A0A8X7NV51_BRACI</name>